<organism evidence="2 3">
    <name type="scientific">Agaribacillus aureus</name>
    <dbReference type="NCBI Taxonomy" id="3051825"/>
    <lineage>
        <taxon>Bacteria</taxon>
        <taxon>Pseudomonadati</taxon>
        <taxon>Bacteroidota</taxon>
        <taxon>Cytophagia</taxon>
        <taxon>Cytophagales</taxon>
        <taxon>Splendidivirgaceae</taxon>
        <taxon>Agaribacillus</taxon>
    </lineage>
</organism>
<evidence type="ECO:0000313" key="2">
    <source>
        <dbReference type="EMBL" id="MDN5215315.1"/>
    </source>
</evidence>
<keyword evidence="1" id="KW-0812">Transmembrane</keyword>
<sequence>MKSNQEDIDKKIERTLSSFDHIERASVNPFFYTRLKAKMETEKRGFWSLFTIPQFSMAVASVFLLLCLNFYVVINYEYNANSQADEVSTFISDYQINVGDIYELNE</sequence>
<keyword evidence="1" id="KW-1133">Transmembrane helix</keyword>
<dbReference type="RefSeq" id="WP_346760650.1">
    <property type="nucleotide sequence ID" value="NZ_JAUJEB010000006.1"/>
</dbReference>
<proteinExistence type="predicted"/>
<reference evidence="2" key="1">
    <citation type="submission" date="2023-06" db="EMBL/GenBank/DDBJ databases">
        <title>Genomic of Agaribacillus aureum.</title>
        <authorList>
            <person name="Wang G."/>
        </authorList>
    </citation>
    <scope>NUCLEOTIDE SEQUENCE</scope>
    <source>
        <strain evidence="2">BMA12</strain>
    </source>
</reference>
<dbReference type="EMBL" id="JAUJEB010000006">
    <property type="protein sequence ID" value="MDN5215315.1"/>
    <property type="molecule type" value="Genomic_DNA"/>
</dbReference>
<evidence type="ECO:0000313" key="3">
    <source>
        <dbReference type="Proteomes" id="UP001172083"/>
    </source>
</evidence>
<dbReference type="Proteomes" id="UP001172083">
    <property type="component" value="Unassembled WGS sequence"/>
</dbReference>
<evidence type="ECO:0000256" key="1">
    <source>
        <dbReference type="SAM" id="Phobius"/>
    </source>
</evidence>
<comment type="caution">
    <text evidence="2">The sequence shown here is derived from an EMBL/GenBank/DDBJ whole genome shotgun (WGS) entry which is preliminary data.</text>
</comment>
<keyword evidence="1" id="KW-0472">Membrane</keyword>
<feature type="transmembrane region" description="Helical" evidence="1">
    <location>
        <begin position="46"/>
        <end position="72"/>
    </location>
</feature>
<keyword evidence="3" id="KW-1185">Reference proteome</keyword>
<protein>
    <submittedName>
        <fullName evidence="2">Uncharacterized protein</fullName>
    </submittedName>
</protein>
<gene>
    <name evidence="2" type="ORF">QQ020_24765</name>
</gene>
<accession>A0ABT8LEX2</accession>
<name>A0ABT8LEX2_9BACT</name>